<dbReference type="Proteomes" id="UP000799776">
    <property type="component" value="Unassembled WGS sequence"/>
</dbReference>
<feature type="region of interest" description="Disordered" evidence="1">
    <location>
        <begin position="33"/>
        <end position="64"/>
    </location>
</feature>
<accession>A0A9P4HTL1</accession>
<name>A0A9P4HTL1_9PEZI</name>
<evidence type="ECO:0000313" key="2">
    <source>
        <dbReference type="EMBL" id="KAF2085055.1"/>
    </source>
</evidence>
<evidence type="ECO:0000313" key="3">
    <source>
        <dbReference type="Proteomes" id="UP000799776"/>
    </source>
</evidence>
<dbReference type="EMBL" id="ML978734">
    <property type="protein sequence ID" value="KAF2085055.1"/>
    <property type="molecule type" value="Genomic_DNA"/>
</dbReference>
<evidence type="ECO:0000256" key="1">
    <source>
        <dbReference type="SAM" id="MobiDB-lite"/>
    </source>
</evidence>
<protein>
    <submittedName>
        <fullName evidence="2">Uncharacterized protein</fullName>
    </submittedName>
</protein>
<dbReference type="AlphaFoldDB" id="A0A9P4HTL1"/>
<comment type="caution">
    <text evidence="2">The sequence shown here is derived from an EMBL/GenBank/DDBJ whole genome shotgun (WGS) entry which is preliminary data.</text>
</comment>
<proteinExistence type="predicted"/>
<keyword evidence="3" id="KW-1185">Reference proteome</keyword>
<gene>
    <name evidence="2" type="ORF">K490DRAFT_59042</name>
</gene>
<reference evidence="2" key="1">
    <citation type="journal article" date="2020" name="Stud. Mycol.">
        <title>101 Dothideomycetes genomes: a test case for predicting lifestyles and emergence of pathogens.</title>
        <authorList>
            <person name="Haridas S."/>
            <person name="Albert R."/>
            <person name="Binder M."/>
            <person name="Bloem J."/>
            <person name="Labutti K."/>
            <person name="Salamov A."/>
            <person name="Andreopoulos B."/>
            <person name="Baker S."/>
            <person name="Barry K."/>
            <person name="Bills G."/>
            <person name="Bluhm B."/>
            <person name="Cannon C."/>
            <person name="Castanera R."/>
            <person name="Culley D."/>
            <person name="Daum C."/>
            <person name="Ezra D."/>
            <person name="Gonzalez J."/>
            <person name="Henrissat B."/>
            <person name="Kuo A."/>
            <person name="Liang C."/>
            <person name="Lipzen A."/>
            <person name="Lutzoni F."/>
            <person name="Magnuson J."/>
            <person name="Mondo S."/>
            <person name="Nolan M."/>
            <person name="Ohm R."/>
            <person name="Pangilinan J."/>
            <person name="Park H.-J."/>
            <person name="Ramirez L."/>
            <person name="Alfaro M."/>
            <person name="Sun H."/>
            <person name="Tritt A."/>
            <person name="Yoshinaga Y."/>
            <person name="Zwiers L.-H."/>
            <person name="Turgeon B."/>
            <person name="Goodwin S."/>
            <person name="Spatafora J."/>
            <person name="Crous P."/>
            <person name="Grigoriev I."/>
        </authorList>
    </citation>
    <scope>NUCLEOTIDE SEQUENCE</scope>
    <source>
        <strain evidence="2">CBS 121410</strain>
    </source>
</reference>
<sequence>MPAQYTLSDTQTFLLGLSPMRRHLNNNINSELEAIDRTRNPNKGSASDNDSHGSNNIATRPMTSKFIVQTDRGDYRERSYQMYDHNSHTISNPSGFSRTPARRTDQTLPNHAVASPTATSLPTVSANTSLPPQACLKLPDRSHTMVLSWRIALVCINILPRRLQASHRHAAQDVQSYYRDMPYL</sequence>
<organism evidence="2 3">
    <name type="scientific">Saccharata proteae CBS 121410</name>
    <dbReference type="NCBI Taxonomy" id="1314787"/>
    <lineage>
        <taxon>Eukaryota</taxon>
        <taxon>Fungi</taxon>
        <taxon>Dikarya</taxon>
        <taxon>Ascomycota</taxon>
        <taxon>Pezizomycotina</taxon>
        <taxon>Dothideomycetes</taxon>
        <taxon>Dothideomycetes incertae sedis</taxon>
        <taxon>Botryosphaeriales</taxon>
        <taxon>Saccharataceae</taxon>
        <taxon>Saccharata</taxon>
    </lineage>
</organism>
<feature type="compositionally biased region" description="Polar residues" evidence="1">
    <location>
        <begin position="41"/>
        <end position="62"/>
    </location>
</feature>